<feature type="compositionally biased region" description="Low complexity" evidence="1">
    <location>
        <begin position="14"/>
        <end position="25"/>
    </location>
</feature>
<protein>
    <submittedName>
        <fullName evidence="2">Uncharacterized protein</fullName>
    </submittedName>
</protein>
<evidence type="ECO:0000313" key="2">
    <source>
        <dbReference type="EMBL" id="MBW60270.1"/>
    </source>
</evidence>
<proteinExistence type="predicted"/>
<feature type="region of interest" description="Disordered" evidence="1">
    <location>
        <begin position="1"/>
        <end position="25"/>
    </location>
</feature>
<evidence type="ECO:0000256" key="1">
    <source>
        <dbReference type="SAM" id="MobiDB-lite"/>
    </source>
</evidence>
<dbReference type="EMBL" id="GGFJ01011129">
    <property type="protein sequence ID" value="MBW60270.1"/>
    <property type="molecule type" value="Transcribed_RNA"/>
</dbReference>
<name>A0A2M4C4N4_9DIPT</name>
<reference evidence="2" key="1">
    <citation type="submission" date="2018-01" db="EMBL/GenBank/DDBJ databases">
        <title>An insight into the sialome of Amazonian anophelines.</title>
        <authorList>
            <person name="Ribeiro J.M."/>
            <person name="Scarpassa V."/>
            <person name="Calvo E."/>
        </authorList>
    </citation>
    <scope>NUCLEOTIDE SEQUENCE</scope>
    <source>
        <tissue evidence="2">Salivary glands</tissue>
    </source>
</reference>
<accession>A0A2M4C4N4</accession>
<dbReference type="AlphaFoldDB" id="A0A2M4C4N4"/>
<sequence length="93" mass="10314">MCPQAVAVPDSKRISGCGSSSSGSNIISNICRRDQQVASTKLLRKRLCVHPTTMFRIAFKINNGLRVERSPKMIKYSVHGSRCCFKACPLPHH</sequence>
<organism evidence="2">
    <name type="scientific">Anopheles marajoara</name>
    <dbReference type="NCBI Taxonomy" id="58244"/>
    <lineage>
        <taxon>Eukaryota</taxon>
        <taxon>Metazoa</taxon>
        <taxon>Ecdysozoa</taxon>
        <taxon>Arthropoda</taxon>
        <taxon>Hexapoda</taxon>
        <taxon>Insecta</taxon>
        <taxon>Pterygota</taxon>
        <taxon>Neoptera</taxon>
        <taxon>Endopterygota</taxon>
        <taxon>Diptera</taxon>
        <taxon>Nematocera</taxon>
        <taxon>Culicoidea</taxon>
        <taxon>Culicidae</taxon>
        <taxon>Anophelinae</taxon>
        <taxon>Anopheles</taxon>
    </lineage>
</organism>